<keyword evidence="5" id="KW-0012">Acyltransferase</keyword>
<dbReference type="InterPro" id="IPR001451">
    <property type="entry name" value="Hexapep"/>
</dbReference>
<dbReference type="Pfam" id="PF00132">
    <property type="entry name" value="Hexapep"/>
    <property type="match status" value="1"/>
</dbReference>
<dbReference type="Gene3D" id="2.160.10.10">
    <property type="entry name" value="Hexapeptide repeat proteins"/>
    <property type="match status" value="1"/>
</dbReference>
<dbReference type="InterPro" id="IPR011004">
    <property type="entry name" value="Trimer_LpxA-like_sf"/>
</dbReference>
<comment type="function">
    <text evidence="6">Acetyltransferase implicated in the O-acetylation of Nod factors.</text>
</comment>
<evidence type="ECO:0000256" key="7">
    <source>
        <dbReference type="ARBA" id="ARBA00067695"/>
    </source>
</evidence>
<dbReference type="CDD" id="cd03357">
    <property type="entry name" value="LbH_MAT_GAT"/>
    <property type="match status" value="1"/>
</dbReference>
<proteinExistence type="inferred from homology"/>
<evidence type="ECO:0000256" key="2">
    <source>
        <dbReference type="ARBA" id="ARBA00022458"/>
    </source>
</evidence>
<keyword evidence="4" id="KW-0677">Repeat</keyword>
<dbReference type="GO" id="GO:0016407">
    <property type="term" value="F:acetyltransferase activity"/>
    <property type="evidence" value="ECO:0007669"/>
    <property type="project" value="InterPro"/>
</dbReference>
<organism evidence="9 10">
    <name type="scientific">Photobacterium proteolyticum</name>
    <dbReference type="NCBI Taxonomy" id="1903952"/>
    <lineage>
        <taxon>Bacteria</taxon>
        <taxon>Pseudomonadati</taxon>
        <taxon>Pseudomonadota</taxon>
        <taxon>Gammaproteobacteria</taxon>
        <taxon>Vibrionales</taxon>
        <taxon>Vibrionaceae</taxon>
        <taxon>Photobacterium</taxon>
    </lineage>
</organism>
<dbReference type="Proteomes" id="UP000186905">
    <property type="component" value="Unassembled WGS sequence"/>
</dbReference>
<dbReference type="GO" id="GO:0008374">
    <property type="term" value="F:O-acyltransferase activity"/>
    <property type="evidence" value="ECO:0007669"/>
    <property type="project" value="TreeGrafter"/>
</dbReference>
<sequence>MSELTRMRAGDTYNCLDSELQNLRDAATTAIFKFNHEIDATKRQQLLTNIGVSLDDGSYISPPFNLSYGCHLSVGKNSYINCDAIILDNGWVTIGSGVMIGPRVQIYTAAHALDAERRLAGEETAKPVKIEDKVWIGGGAIILPGVTIGKEAIIGAGAVVTRDVAPNDRVAGNPARSLIHT</sequence>
<dbReference type="OrthoDB" id="9815592at2"/>
<evidence type="ECO:0000313" key="10">
    <source>
        <dbReference type="Proteomes" id="UP000186905"/>
    </source>
</evidence>
<comment type="caution">
    <text evidence="9">The sequence shown here is derived from an EMBL/GenBank/DDBJ whole genome shotgun (WGS) entry which is preliminary data.</text>
</comment>
<evidence type="ECO:0000313" key="9">
    <source>
        <dbReference type="EMBL" id="OLQ72815.1"/>
    </source>
</evidence>
<dbReference type="PROSITE" id="PS00101">
    <property type="entry name" value="HEXAPEP_TRANSFERASES"/>
    <property type="match status" value="1"/>
</dbReference>
<feature type="domain" description="Maltose/galactoside acetyltransferase" evidence="8">
    <location>
        <begin position="4"/>
        <end position="56"/>
    </location>
</feature>
<dbReference type="FunFam" id="2.160.10.10:FF:000025">
    <property type="entry name" value="Hexapeptide-repeat containing-acetyltransferase"/>
    <property type="match status" value="1"/>
</dbReference>
<keyword evidence="10" id="KW-1185">Reference proteome</keyword>
<accession>A0A1Q9GEI0</accession>
<dbReference type="InterPro" id="IPR018357">
    <property type="entry name" value="Hexapep_transf_CS"/>
</dbReference>
<protein>
    <recommendedName>
        <fullName evidence="7">Nodulation protein L</fullName>
    </recommendedName>
</protein>
<evidence type="ECO:0000256" key="6">
    <source>
        <dbReference type="ARBA" id="ARBA00055587"/>
    </source>
</evidence>
<evidence type="ECO:0000256" key="5">
    <source>
        <dbReference type="ARBA" id="ARBA00023315"/>
    </source>
</evidence>
<dbReference type="PANTHER" id="PTHR23416">
    <property type="entry name" value="SIALIC ACID SYNTHASE-RELATED"/>
    <property type="match status" value="1"/>
</dbReference>
<dbReference type="InterPro" id="IPR024688">
    <property type="entry name" value="Mac_dom"/>
</dbReference>
<evidence type="ECO:0000256" key="4">
    <source>
        <dbReference type="ARBA" id="ARBA00022737"/>
    </source>
</evidence>
<dbReference type="Pfam" id="PF12464">
    <property type="entry name" value="Mac"/>
    <property type="match status" value="1"/>
</dbReference>
<keyword evidence="2" id="KW-0536">Nodulation</keyword>
<dbReference type="RefSeq" id="WP_075766832.1">
    <property type="nucleotide sequence ID" value="NZ_MJIL01000090.1"/>
</dbReference>
<gene>
    <name evidence="9" type="ORF">BIT28_06405</name>
</gene>
<evidence type="ECO:0000256" key="3">
    <source>
        <dbReference type="ARBA" id="ARBA00022679"/>
    </source>
</evidence>
<dbReference type="PANTHER" id="PTHR23416:SF23">
    <property type="entry name" value="ACETYLTRANSFERASE C18B11.09C-RELATED"/>
    <property type="match status" value="1"/>
</dbReference>
<evidence type="ECO:0000256" key="1">
    <source>
        <dbReference type="ARBA" id="ARBA00007274"/>
    </source>
</evidence>
<dbReference type="SUPFAM" id="SSF51161">
    <property type="entry name" value="Trimeric LpxA-like enzymes"/>
    <property type="match status" value="1"/>
</dbReference>
<comment type="similarity">
    <text evidence="1">Belongs to the transferase hexapeptide repeat family.</text>
</comment>
<dbReference type="AlphaFoldDB" id="A0A1Q9GEI0"/>
<evidence type="ECO:0000259" key="8">
    <source>
        <dbReference type="SMART" id="SM01266"/>
    </source>
</evidence>
<dbReference type="InterPro" id="IPR051159">
    <property type="entry name" value="Hexapeptide_acetyltransf"/>
</dbReference>
<reference evidence="9 10" key="1">
    <citation type="submission" date="2016-09" db="EMBL/GenBank/DDBJ databases">
        <title>Photobacterium proteolyticum sp. nov. a protease producing bacterium isolated from ocean sediments of Laizhou Bay.</title>
        <authorList>
            <person name="Li Y."/>
        </authorList>
    </citation>
    <scope>NUCLEOTIDE SEQUENCE [LARGE SCALE GENOMIC DNA]</scope>
    <source>
        <strain evidence="9 10">13-12</strain>
    </source>
</reference>
<dbReference type="EMBL" id="MJIL01000090">
    <property type="protein sequence ID" value="OLQ72815.1"/>
    <property type="molecule type" value="Genomic_DNA"/>
</dbReference>
<name>A0A1Q9GEI0_9GAMM</name>
<dbReference type="STRING" id="1903952.BIT28_06405"/>
<keyword evidence="3 9" id="KW-0808">Transferase</keyword>
<dbReference type="SMART" id="SM01266">
    <property type="entry name" value="Mac"/>
    <property type="match status" value="1"/>
</dbReference>